<name>A0ACC2TL82_9FUNG</name>
<proteinExistence type="predicted"/>
<dbReference type="EMBL" id="QTSX02002716">
    <property type="protein sequence ID" value="KAJ9075131.1"/>
    <property type="molecule type" value="Genomic_DNA"/>
</dbReference>
<reference evidence="1" key="1">
    <citation type="submission" date="2022-04" db="EMBL/GenBank/DDBJ databases">
        <title>Genome of the entomopathogenic fungus Entomophthora muscae.</title>
        <authorList>
            <person name="Elya C."/>
            <person name="Lovett B.R."/>
            <person name="Lee E."/>
            <person name="Macias A.M."/>
            <person name="Hajek A.E."/>
            <person name="De Bivort B.L."/>
            <person name="Kasson M.T."/>
            <person name="De Fine Licht H.H."/>
            <person name="Stajich J.E."/>
        </authorList>
    </citation>
    <scope>NUCLEOTIDE SEQUENCE</scope>
    <source>
        <strain evidence="1">Berkeley</strain>
    </source>
</reference>
<evidence type="ECO:0000313" key="1">
    <source>
        <dbReference type="EMBL" id="KAJ9075131.1"/>
    </source>
</evidence>
<comment type="caution">
    <text evidence="1">The sequence shown here is derived from an EMBL/GenBank/DDBJ whole genome shotgun (WGS) entry which is preliminary data.</text>
</comment>
<protein>
    <submittedName>
        <fullName evidence="1">Uncharacterized protein</fullName>
    </submittedName>
</protein>
<organism evidence="1 2">
    <name type="scientific">Entomophthora muscae</name>
    <dbReference type="NCBI Taxonomy" id="34485"/>
    <lineage>
        <taxon>Eukaryota</taxon>
        <taxon>Fungi</taxon>
        <taxon>Fungi incertae sedis</taxon>
        <taxon>Zoopagomycota</taxon>
        <taxon>Entomophthoromycotina</taxon>
        <taxon>Entomophthoromycetes</taxon>
        <taxon>Entomophthorales</taxon>
        <taxon>Entomophthoraceae</taxon>
        <taxon>Entomophthora</taxon>
    </lineage>
</organism>
<accession>A0ACC2TL82</accession>
<sequence length="424" mass="47275">MSASGTAFRITHDLVAQFLASNGYKETLEKFYEEGGDFATITRDLAHIQNGADKPLVEIVTEYYLHEKKGPVADNRKEELTFSDHAKFSIEKVESLKVHDTLHTGNIICVKSFDIPVVSDEGRVMVTSSTDKSIKISSLQSGMFLMAPVYPHDGGAILSFDVHPLHPHLLLTSSMDFSVALTNLETNTRISVWNHHKKFVVHAKFAPDGSSFISACYDHSLVVYTATSEPHDFSPARTFEFDGNVEAACFSPDSKWVIVGVRDDNYLHYIDLKTFEVIKFNMNANGDNIVSFTVMDLAVSPSGTHVLATTDHRSGRVILFKMSSNVICRDYYGVPQDEFSTPKLCWHPSGRVFFVTGDDFKIHVFDTATCAKLGELSGHTGVIRTLWYDVPSASLLSGSFDRTIRHWGSKDKETAAKSIIRRLF</sequence>
<dbReference type="Proteomes" id="UP001165960">
    <property type="component" value="Unassembled WGS sequence"/>
</dbReference>
<gene>
    <name evidence="1" type="ORF">DSO57_1039103</name>
</gene>
<evidence type="ECO:0000313" key="2">
    <source>
        <dbReference type="Proteomes" id="UP001165960"/>
    </source>
</evidence>
<keyword evidence="2" id="KW-1185">Reference proteome</keyword>